<protein>
    <recommendedName>
        <fullName evidence="4">F-box domain-containing protein</fullName>
    </recommendedName>
</protein>
<evidence type="ECO:0008006" key="4">
    <source>
        <dbReference type="Google" id="ProtNLM"/>
    </source>
</evidence>
<evidence type="ECO:0000313" key="3">
    <source>
        <dbReference type="Proteomes" id="UP001328107"/>
    </source>
</evidence>
<name>A0AAN5CSQ9_9BILA</name>
<evidence type="ECO:0000313" key="2">
    <source>
        <dbReference type="EMBL" id="GMR49961.1"/>
    </source>
</evidence>
<organism evidence="2 3">
    <name type="scientific">Pristionchus mayeri</name>
    <dbReference type="NCBI Taxonomy" id="1317129"/>
    <lineage>
        <taxon>Eukaryota</taxon>
        <taxon>Metazoa</taxon>
        <taxon>Ecdysozoa</taxon>
        <taxon>Nematoda</taxon>
        <taxon>Chromadorea</taxon>
        <taxon>Rhabditida</taxon>
        <taxon>Rhabditina</taxon>
        <taxon>Diplogasteromorpha</taxon>
        <taxon>Diplogasteroidea</taxon>
        <taxon>Neodiplogasteridae</taxon>
        <taxon>Pristionchus</taxon>
    </lineage>
</organism>
<sequence length="128" mass="14514">MDAPSGSKRQIDEGPEVEAKRSKAREEVDDATVESSSPLENLPKELVWMIIDFARGSLRNLRMTSRLIKNIVEEFALQQGTSEIVEEVKISYFSAGTADVFSVEISLRVRNYNSQLLEYRMFLRNPSG</sequence>
<feature type="non-terminal residue" evidence="2">
    <location>
        <position position="128"/>
    </location>
</feature>
<evidence type="ECO:0000256" key="1">
    <source>
        <dbReference type="SAM" id="MobiDB-lite"/>
    </source>
</evidence>
<keyword evidence="3" id="KW-1185">Reference proteome</keyword>
<reference evidence="3" key="1">
    <citation type="submission" date="2022-10" db="EMBL/GenBank/DDBJ databases">
        <title>Genome assembly of Pristionchus species.</title>
        <authorList>
            <person name="Yoshida K."/>
            <person name="Sommer R.J."/>
        </authorList>
    </citation>
    <scope>NUCLEOTIDE SEQUENCE [LARGE SCALE GENOMIC DNA]</scope>
    <source>
        <strain evidence="3">RS5460</strain>
    </source>
</reference>
<feature type="compositionally biased region" description="Basic and acidic residues" evidence="1">
    <location>
        <begin position="9"/>
        <end position="26"/>
    </location>
</feature>
<dbReference type="AlphaFoldDB" id="A0AAN5CSQ9"/>
<accession>A0AAN5CSQ9</accession>
<comment type="caution">
    <text evidence="2">The sequence shown here is derived from an EMBL/GenBank/DDBJ whole genome shotgun (WGS) entry which is preliminary data.</text>
</comment>
<dbReference type="EMBL" id="BTRK01000004">
    <property type="protein sequence ID" value="GMR49961.1"/>
    <property type="molecule type" value="Genomic_DNA"/>
</dbReference>
<dbReference type="Proteomes" id="UP001328107">
    <property type="component" value="Unassembled WGS sequence"/>
</dbReference>
<proteinExistence type="predicted"/>
<gene>
    <name evidence="2" type="ORF">PMAYCL1PPCAC_20156</name>
</gene>
<feature type="region of interest" description="Disordered" evidence="1">
    <location>
        <begin position="1"/>
        <end position="37"/>
    </location>
</feature>